<comment type="caution">
    <text evidence="6">The sequence shown here is derived from an EMBL/GenBank/DDBJ whole genome shotgun (WGS) entry which is preliminary data.</text>
</comment>
<gene>
    <name evidence="6" type="primary">mnmG_1</name>
    <name evidence="6" type="ORF">CLTEP_01360</name>
</gene>
<dbReference type="InterPro" id="IPR055178">
    <property type="entry name" value="RsdA/BaiN/AoA(So)-like_dom"/>
</dbReference>
<dbReference type="PANTHER" id="PTHR42887:SF2">
    <property type="entry name" value="OS12G0638800 PROTEIN"/>
    <property type="match status" value="1"/>
</dbReference>
<dbReference type="PATRIC" id="fig|1121338.3.peg.138"/>
<dbReference type="SUPFAM" id="SSF160996">
    <property type="entry name" value="HI0933 insert domain-like"/>
    <property type="match status" value="1"/>
</dbReference>
<dbReference type="InterPro" id="IPR023166">
    <property type="entry name" value="BaiN-like_dom_sf"/>
</dbReference>
<feature type="domain" description="RsdA/BaiN/AoA(So)-like insert" evidence="5">
    <location>
        <begin position="192"/>
        <end position="353"/>
    </location>
</feature>
<dbReference type="Gene3D" id="3.50.50.60">
    <property type="entry name" value="FAD/NAD(P)-binding domain"/>
    <property type="match status" value="1"/>
</dbReference>
<dbReference type="PANTHER" id="PTHR42887">
    <property type="entry name" value="OS12G0638800 PROTEIN"/>
    <property type="match status" value="1"/>
</dbReference>
<dbReference type="OrthoDB" id="9773233at2"/>
<dbReference type="Pfam" id="PF22780">
    <property type="entry name" value="HI0933_like_1st"/>
    <property type="match status" value="1"/>
</dbReference>
<dbReference type="PRINTS" id="PR00411">
    <property type="entry name" value="PNDRDTASEI"/>
</dbReference>
<keyword evidence="2" id="KW-0285">Flavoprotein</keyword>
<evidence type="ECO:0000313" key="7">
    <source>
        <dbReference type="Proteomes" id="UP000075531"/>
    </source>
</evidence>
<dbReference type="Gene3D" id="1.10.8.260">
    <property type="entry name" value="HI0933 insert domain-like"/>
    <property type="match status" value="1"/>
</dbReference>
<reference evidence="6 7" key="1">
    <citation type="submission" date="2016-02" db="EMBL/GenBank/DDBJ databases">
        <title>Genome sequence of Clostridium tepidiprofundi DSM 19306.</title>
        <authorList>
            <person name="Poehlein A."/>
            <person name="Daniel R."/>
        </authorList>
    </citation>
    <scope>NUCLEOTIDE SEQUENCE [LARGE SCALE GENOMIC DNA]</scope>
    <source>
        <strain evidence="6 7">DSM 19306</strain>
    </source>
</reference>
<dbReference type="Pfam" id="PF03486">
    <property type="entry name" value="HI0933_like"/>
    <property type="match status" value="1"/>
</dbReference>
<dbReference type="Proteomes" id="UP000075531">
    <property type="component" value="Unassembled WGS sequence"/>
</dbReference>
<evidence type="ECO:0000256" key="1">
    <source>
        <dbReference type="ARBA" id="ARBA00001974"/>
    </source>
</evidence>
<evidence type="ECO:0000256" key="2">
    <source>
        <dbReference type="ARBA" id="ARBA00022630"/>
    </source>
</evidence>
<organism evidence="6 7">
    <name type="scientific">Clostridium tepidiprofundi DSM 19306</name>
    <dbReference type="NCBI Taxonomy" id="1121338"/>
    <lineage>
        <taxon>Bacteria</taxon>
        <taxon>Bacillati</taxon>
        <taxon>Bacillota</taxon>
        <taxon>Clostridia</taxon>
        <taxon>Eubacteriales</taxon>
        <taxon>Clostridiaceae</taxon>
        <taxon>Clostridium</taxon>
    </lineage>
</organism>
<dbReference type="InterPro" id="IPR057661">
    <property type="entry name" value="RsdA/BaiN/AoA(So)_Rossmann"/>
</dbReference>
<accession>A0A151B7G2</accession>
<feature type="domain" description="RsdA/BaiN/AoA(So)-like Rossmann fold-like" evidence="4">
    <location>
        <begin position="3"/>
        <end position="406"/>
    </location>
</feature>
<keyword evidence="7" id="KW-1185">Reference proteome</keyword>
<proteinExistence type="predicted"/>
<protein>
    <submittedName>
        <fullName evidence="6">tRNA uridine 5-carboxymethylaminomethyl modification enzyme MnmG</fullName>
    </submittedName>
</protein>
<dbReference type="AlphaFoldDB" id="A0A151B7G2"/>
<dbReference type="Gene3D" id="2.40.30.10">
    <property type="entry name" value="Translation factors"/>
    <property type="match status" value="1"/>
</dbReference>
<keyword evidence="3" id="KW-0274">FAD</keyword>
<evidence type="ECO:0000256" key="3">
    <source>
        <dbReference type="ARBA" id="ARBA00022827"/>
    </source>
</evidence>
<dbReference type="EMBL" id="LTBA01000001">
    <property type="protein sequence ID" value="KYH35743.1"/>
    <property type="molecule type" value="Genomic_DNA"/>
</dbReference>
<dbReference type="InterPro" id="IPR036188">
    <property type="entry name" value="FAD/NAD-bd_sf"/>
</dbReference>
<dbReference type="NCBIfam" id="TIGR00275">
    <property type="entry name" value="aminoacetone oxidase family FAD-binding enzyme"/>
    <property type="match status" value="1"/>
</dbReference>
<dbReference type="STRING" id="1121338.CLTEP_01360"/>
<evidence type="ECO:0000259" key="4">
    <source>
        <dbReference type="Pfam" id="PF03486"/>
    </source>
</evidence>
<dbReference type="RefSeq" id="WP_066821020.1">
    <property type="nucleotide sequence ID" value="NZ_LTBA01000001.1"/>
</dbReference>
<name>A0A151B7G2_9CLOT</name>
<evidence type="ECO:0000313" key="6">
    <source>
        <dbReference type="EMBL" id="KYH35743.1"/>
    </source>
</evidence>
<dbReference type="InterPro" id="IPR004792">
    <property type="entry name" value="BaiN-like"/>
</dbReference>
<sequence>MAKVIVIGGGPAGMMAAIAASQNNDVILIEKNEKLGKKLFITGKGRCNVTNAKDISDFFDKVPTNPNFLYSSLYTFSNTDVMNFFENNGVKLKIERGDRVFPKSDKSSDIIKALEKSLENNNVHIMLNSNVKEFIVNDNLITAVVLSNNDVIKGDCFILCTGGMSYPQTGSTGDGFKFSKKLGHNVITPMGALVPIEVKEDWIKDLQGLSLKNVEIKVTNENNKLLYKDFGEMLFTHYGISGPIILSASSVINKYIDKMDLKVIINIKPALSSSDLDKRIQKDFSKYINKDFKNSLCDLLPKKIIDTVILLSKIDPNKKVNLITKEERRLLLYVIQNFTLHIKGFRPIEEAIITKGGIDTKEINPSTLKSKIIKNLYFAGEIIDVDAFTGGFNLQIAFSTGYLAGKSVVK</sequence>
<evidence type="ECO:0000259" key="5">
    <source>
        <dbReference type="Pfam" id="PF22780"/>
    </source>
</evidence>
<dbReference type="SUPFAM" id="SSF51905">
    <property type="entry name" value="FAD/NAD(P)-binding domain"/>
    <property type="match status" value="1"/>
</dbReference>
<comment type="cofactor">
    <cofactor evidence="1">
        <name>FAD</name>
        <dbReference type="ChEBI" id="CHEBI:57692"/>
    </cofactor>
</comment>